<evidence type="ECO:0008006" key="2">
    <source>
        <dbReference type="Google" id="ProtNLM"/>
    </source>
</evidence>
<organism evidence="1">
    <name type="scientific">marine sediment metagenome</name>
    <dbReference type="NCBI Taxonomy" id="412755"/>
    <lineage>
        <taxon>unclassified sequences</taxon>
        <taxon>metagenomes</taxon>
        <taxon>ecological metagenomes</taxon>
    </lineage>
</organism>
<dbReference type="Gene3D" id="2.40.10.10">
    <property type="entry name" value="Trypsin-like serine proteases"/>
    <property type="match status" value="2"/>
</dbReference>
<evidence type="ECO:0000313" key="1">
    <source>
        <dbReference type="EMBL" id="KKN64901.1"/>
    </source>
</evidence>
<gene>
    <name evidence="1" type="ORF">LCGC14_0487350</name>
</gene>
<dbReference type="SUPFAM" id="SSF50494">
    <property type="entry name" value="Trypsin-like serine proteases"/>
    <property type="match status" value="1"/>
</dbReference>
<dbReference type="InterPro" id="IPR001940">
    <property type="entry name" value="Peptidase_S1C"/>
</dbReference>
<dbReference type="PRINTS" id="PR00834">
    <property type="entry name" value="PROTEASES2C"/>
</dbReference>
<proteinExistence type="predicted"/>
<protein>
    <recommendedName>
        <fullName evidence="2">Serine protease</fullName>
    </recommendedName>
</protein>
<dbReference type="AlphaFoldDB" id="A0A0F9UUP9"/>
<dbReference type="Pfam" id="PF13365">
    <property type="entry name" value="Trypsin_2"/>
    <property type="match status" value="1"/>
</dbReference>
<dbReference type="GO" id="GO:0004252">
    <property type="term" value="F:serine-type endopeptidase activity"/>
    <property type="evidence" value="ECO:0007669"/>
    <property type="project" value="InterPro"/>
</dbReference>
<comment type="caution">
    <text evidence="1">The sequence shown here is derived from an EMBL/GenBank/DDBJ whole genome shotgun (WGS) entry which is preliminary data.</text>
</comment>
<dbReference type="InterPro" id="IPR043504">
    <property type="entry name" value="Peptidase_S1_PA_chymotrypsin"/>
</dbReference>
<dbReference type="GO" id="GO:0006508">
    <property type="term" value="P:proteolysis"/>
    <property type="evidence" value="ECO:0007669"/>
    <property type="project" value="InterPro"/>
</dbReference>
<dbReference type="PANTHER" id="PTHR22939:SF129">
    <property type="entry name" value="SERINE PROTEASE HTRA2, MITOCHONDRIAL"/>
    <property type="match status" value="1"/>
</dbReference>
<name>A0A0F9UUP9_9ZZZZ</name>
<dbReference type="EMBL" id="LAZR01000541">
    <property type="protein sequence ID" value="KKN64901.1"/>
    <property type="molecule type" value="Genomic_DNA"/>
</dbReference>
<dbReference type="PANTHER" id="PTHR22939">
    <property type="entry name" value="SERINE PROTEASE FAMILY S1C HTRA-RELATED"/>
    <property type="match status" value="1"/>
</dbReference>
<accession>A0A0F9UUP9</accession>
<dbReference type="InterPro" id="IPR009003">
    <property type="entry name" value="Peptidase_S1_PA"/>
</dbReference>
<sequence>MRLNVILFCLLFSFAMFVGAMMVPVNLDSDTLPNLVARTLPAVVEVRPGFARWMGVGVLVSSDGWILTAKHLVEKQDVMIVTALDGMKYMSTTIIEDPNNDLAYLKIDIEDAPHVKLSRSYPRHGEYIYAIGHPRKMFNSVSLGIVSNVRIDVPGFGFDLIVIDAEITGGNSGGPLFNMEGRLLGIVVAGSVYYSGIEANLVVPIMRSEELLDGYLGQQKIPTDCNSVGVPSL</sequence>
<reference evidence="1" key="1">
    <citation type="journal article" date="2015" name="Nature">
        <title>Complex archaea that bridge the gap between prokaryotes and eukaryotes.</title>
        <authorList>
            <person name="Spang A."/>
            <person name="Saw J.H."/>
            <person name="Jorgensen S.L."/>
            <person name="Zaremba-Niedzwiedzka K."/>
            <person name="Martijn J."/>
            <person name="Lind A.E."/>
            <person name="van Eijk R."/>
            <person name="Schleper C."/>
            <person name="Guy L."/>
            <person name="Ettema T.J."/>
        </authorList>
    </citation>
    <scope>NUCLEOTIDE SEQUENCE</scope>
</reference>